<dbReference type="Proteomes" id="UP000076881">
    <property type="component" value="Unassembled WGS sequence"/>
</dbReference>
<proteinExistence type="predicted"/>
<keyword evidence="2" id="KW-1185">Reference proteome</keyword>
<name>A0A168DUS6_CORDF</name>
<evidence type="ECO:0000313" key="1">
    <source>
        <dbReference type="EMBL" id="OAA73028.1"/>
    </source>
</evidence>
<protein>
    <submittedName>
        <fullName evidence="1">Uncharacterized protein</fullName>
    </submittedName>
</protein>
<evidence type="ECO:0000313" key="2">
    <source>
        <dbReference type="Proteomes" id="UP000076881"/>
    </source>
</evidence>
<dbReference type="EMBL" id="AZHF01000007">
    <property type="protein sequence ID" value="OAA73028.1"/>
    <property type="molecule type" value="Genomic_DNA"/>
</dbReference>
<sequence length="204" mass="22765">MNMQHTTMNRLSIVCDLPAFHNHDPCNNNPPPSYAESQRTSNGGVVTLTFRPDMHTPQYEATVPWHAELTIHTAHLAALFAHGLHWSCANMTSTRFLVRNGRATFKSDMVRDAGYQHCIVLPLADDAAPAQWNGTLSVYANDVAALRAFRPETLPKDHVRFAALRDAAERQVYRFDRSGVLGNFSTLTGTQPLAGWWPWPKAGK</sequence>
<reference evidence="1 2" key="1">
    <citation type="journal article" date="2016" name="Genome Biol. Evol.">
        <title>Divergent and convergent evolution of fungal pathogenicity.</title>
        <authorList>
            <person name="Shang Y."/>
            <person name="Xiao G."/>
            <person name="Zheng P."/>
            <person name="Cen K."/>
            <person name="Zhan S."/>
            <person name="Wang C."/>
        </authorList>
    </citation>
    <scope>NUCLEOTIDE SEQUENCE [LARGE SCALE GENOMIC DNA]</scope>
    <source>
        <strain evidence="1 2">RCEF 1005</strain>
    </source>
</reference>
<dbReference type="AlphaFoldDB" id="A0A168DUS6"/>
<gene>
    <name evidence="1" type="ORF">LEL_08812</name>
</gene>
<organism evidence="1 2">
    <name type="scientific">Akanthomyces lecanii RCEF 1005</name>
    <dbReference type="NCBI Taxonomy" id="1081108"/>
    <lineage>
        <taxon>Eukaryota</taxon>
        <taxon>Fungi</taxon>
        <taxon>Dikarya</taxon>
        <taxon>Ascomycota</taxon>
        <taxon>Pezizomycotina</taxon>
        <taxon>Sordariomycetes</taxon>
        <taxon>Hypocreomycetidae</taxon>
        <taxon>Hypocreales</taxon>
        <taxon>Cordycipitaceae</taxon>
        <taxon>Akanthomyces</taxon>
        <taxon>Cordyceps confragosa</taxon>
    </lineage>
</organism>
<comment type="caution">
    <text evidence="1">The sequence shown here is derived from an EMBL/GenBank/DDBJ whole genome shotgun (WGS) entry which is preliminary data.</text>
</comment>
<accession>A0A168DUS6</accession>